<evidence type="ECO:0000256" key="1">
    <source>
        <dbReference type="ARBA" id="ARBA00008987"/>
    </source>
</evidence>
<organism evidence="9 10">
    <name type="scientific">Borrelia parkeri SLO</name>
    <dbReference type="NCBI Taxonomy" id="1313294"/>
    <lineage>
        <taxon>Bacteria</taxon>
        <taxon>Pseudomonadati</taxon>
        <taxon>Spirochaetota</taxon>
        <taxon>Spirochaetia</taxon>
        <taxon>Spirochaetales</taxon>
        <taxon>Borreliaceae</taxon>
        <taxon>Borrelia</taxon>
    </lineage>
</organism>
<keyword evidence="7" id="KW-0812">Transmembrane</keyword>
<dbReference type="Proteomes" id="UP000019331">
    <property type="component" value="Chromosome"/>
</dbReference>
<dbReference type="PRINTS" id="PR00421">
    <property type="entry name" value="THIOREDOXIN"/>
</dbReference>
<dbReference type="SUPFAM" id="SSF52833">
    <property type="entry name" value="Thioredoxin-like"/>
    <property type="match status" value="1"/>
</dbReference>
<evidence type="ECO:0000256" key="4">
    <source>
        <dbReference type="ARBA" id="ARBA00023157"/>
    </source>
</evidence>
<evidence type="ECO:0000313" key="10">
    <source>
        <dbReference type="Proteomes" id="UP000019331"/>
    </source>
</evidence>
<dbReference type="PANTHER" id="PTHR45663">
    <property type="entry name" value="GEO12009P1"/>
    <property type="match status" value="1"/>
</dbReference>
<feature type="domain" description="Thioredoxin" evidence="8">
    <location>
        <begin position="75"/>
        <end position="190"/>
    </location>
</feature>
<dbReference type="PANTHER" id="PTHR45663:SF11">
    <property type="entry name" value="GEO12009P1"/>
    <property type="match status" value="1"/>
</dbReference>
<dbReference type="InterPro" id="IPR005746">
    <property type="entry name" value="Thioredoxin"/>
</dbReference>
<dbReference type="InterPro" id="IPR017937">
    <property type="entry name" value="Thioredoxin_CS"/>
</dbReference>
<evidence type="ECO:0000256" key="3">
    <source>
        <dbReference type="ARBA" id="ARBA00022982"/>
    </source>
</evidence>
<evidence type="ECO:0000256" key="5">
    <source>
        <dbReference type="ARBA" id="ARBA00023284"/>
    </source>
</evidence>
<dbReference type="InterPro" id="IPR036249">
    <property type="entry name" value="Thioredoxin-like_sf"/>
</dbReference>
<keyword evidence="4" id="KW-1015">Disulfide bond</keyword>
<keyword evidence="3" id="KW-0249">Electron transport</keyword>
<keyword evidence="2" id="KW-0813">Transport</keyword>
<keyword evidence="5" id="KW-0676">Redox-active center</keyword>
<evidence type="ECO:0000313" key="9">
    <source>
        <dbReference type="EMBL" id="AHH09886.1"/>
    </source>
</evidence>
<name>A0ABM5PL09_BORPR</name>
<dbReference type="InterPro" id="IPR013766">
    <property type="entry name" value="Thioredoxin_domain"/>
</dbReference>
<keyword evidence="7" id="KW-1133">Transmembrane helix</keyword>
<dbReference type="EMBL" id="CP005851">
    <property type="protein sequence ID" value="AHH09886.1"/>
    <property type="molecule type" value="Genomic_DNA"/>
</dbReference>
<keyword evidence="7" id="KW-0472">Membrane</keyword>
<dbReference type="PROSITE" id="PS51352">
    <property type="entry name" value="THIOREDOXIN_2"/>
    <property type="match status" value="1"/>
</dbReference>
<dbReference type="Pfam" id="PF00085">
    <property type="entry name" value="Thioredoxin"/>
    <property type="match status" value="1"/>
</dbReference>
<dbReference type="NCBIfam" id="TIGR01068">
    <property type="entry name" value="thioredoxin"/>
    <property type="match status" value="1"/>
</dbReference>
<feature type="transmembrane region" description="Helical" evidence="7">
    <location>
        <begin position="44"/>
        <end position="64"/>
    </location>
</feature>
<sequence length="191" mass="21750">MCSSPIIPNLNVSLFLSFNISLMCFTLESLSINPFLSSSGLINIKFISICNPLLIILYILYLCYNEKSSDLGENMAISLTKQEFIDKVFDYKNNKEWDFKGKKPAIIDFYADWCGPCKMLAPIYDELSKEYGDRIDFYKINTDKEQEISMALGVQSLPTIIFVPVGEKPKVSVGFIQKDSFEDAIKDLFKV</sequence>
<dbReference type="PROSITE" id="PS00194">
    <property type="entry name" value="THIOREDOXIN_1"/>
    <property type="match status" value="1"/>
</dbReference>
<protein>
    <recommendedName>
        <fullName evidence="6">Thioredoxin</fullName>
    </recommendedName>
</protein>
<dbReference type="CDD" id="cd02947">
    <property type="entry name" value="TRX_family"/>
    <property type="match status" value="1"/>
</dbReference>
<feature type="transmembrane region" description="Helical" evidence="7">
    <location>
        <begin position="12"/>
        <end position="32"/>
    </location>
</feature>
<comment type="similarity">
    <text evidence="1">Belongs to the thioredoxin family.</text>
</comment>
<evidence type="ECO:0000256" key="6">
    <source>
        <dbReference type="NCBIfam" id="TIGR01068"/>
    </source>
</evidence>
<keyword evidence="10" id="KW-1185">Reference proteome</keyword>
<proteinExistence type="inferred from homology"/>
<evidence type="ECO:0000256" key="7">
    <source>
        <dbReference type="SAM" id="Phobius"/>
    </source>
</evidence>
<evidence type="ECO:0000259" key="8">
    <source>
        <dbReference type="PROSITE" id="PS51352"/>
    </source>
</evidence>
<reference evidence="9" key="1">
    <citation type="submission" date="2016-10" db="EMBL/GenBank/DDBJ databases">
        <title>Comparative Genomics of Relapsing Fever Spirochetes.</title>
        <authorList>
            <person name="Schwan T.G."/>
            <person name="Raffel S.J."/>
            <person name="Porcella S.F."/>
            <person name="Martens C.A."/>
            <person name="Bruno D.P."/>
            <person name="Ricklefs S.M."/>
            <person name="Barbian K.B."/>
        </authorList>
    </citation>
    <scope>NUCLEOTIDE SEQUENCE</scope>
    <source>
        <strain evidence="9">SLO</strain>
    </source>
</reference>
<evidence type="ECO:0000256" key="2">
    <source>
        <dbReference type="ARBA" id="ARBA00022448"/>
    </source>
</evidence>
<dbReference type="Gene3D" id="3.40.30.10">
    <property type="entry name" value="Glutaredoxin"/>
    <property type="match status" value="1"/>
</dbReference>
<accession>A0ABM5PL09</accession>
<gene>
    <name evidence="9" type="ORF">BPA_0059400</name>
</gene>